<dbReference type="InterPro" id="IPR027051">
    <property type="entry name" value="XdhC_Rossmann_dom"/>
</dbReference>
<dbReference type="PANTHER" id="PTHR30388">
    <property type="entry name" value="ALDEHYDE OXIDOREDUCTASE MOLYBDENUM COFACTOR ASSEMBLY PROTEIN"/>
    <property type="match status" value="1"/>
</dbReference>
<dbReference type="AlphaFoldDB" id="A0A271K791"/>
<proteinExistence type="predicted"/>
<organism evidence="2 3">
    <name type="scientific">Mesorhizobium wenxiniae</name>
    <dbReference type="NCBI Taxonomy" id="2014805"/>
    <lineage>
        <taxon>Bacteria</taxon>
        <taxon>Pseudomonadati</taxon>
        <taxon>Pseudomonadota</taxon>
        <taxon>Alphaproteobacteria</taxon>
        <taxon>Hyphomicrobiales</taxon>
        <taxon>Phyllobacteriaceae</taxon>
        <taxon>Mesorhizobium</taxon>
    </lineage>
</organism>
<name>A0A271K791_9HYPH</name>
<dbReference type="EMBL" id="NPKH01000039">
    <property type="protein sequence ID" value="PAP91623.1"/>
    <property type="molecule type" value="Genomic_DNA"/>
</dbReference>
<dbReference type="InterPro" id="IPR052698">
    <property type="entry name" value="MoCofactor_Util/Proc"/>
</dbReference>
<feature type="domain" description="XdhC Rossmann" evidence="1">
    <location>
        <begin position="77"/>
        <end position="217"/>
    </location>
</feature>
<evidence type="ECO:0000313" key="3">
    <source>
        <dbReference type="Proteomes" id="UP000215931"/>
    </source>
</evidence>
<gene>
    <name evidence="2" type="ORF">CIT31_30700</name>
</gene>
<dbReference type="Gene3D" id="3.40.50.720">
    <property type="entry name" value="NAD(P)-binding Rossmann-like Domain"/>
    <property type="match status" value="1"/>
</dbReference>
<comment type="caution">
    <text evidence="2">The sequence shown here is derived from an EMBL/GenBank/DDBJ whole genome shotgun (WGS) entry which is preliminary data.</text>
</comment>
<reference evidence="2 3" key="1">
    <citation type="submission" date="2017-08" db="EMBL/GenBank/DDBJ databases">
        <title>Mesorhizobium wenxinae sp. nov., a novel rhizobial species isolated from root nodules of chickpea (Cicer arietinum L.).</title>
        <authorList>
            <person name="Zhang J."/>
        </authorList>
    </citation>
    <scope>NUCLEOTIDE SEQUENCE [LARGE SCALE GENOMIC DNA]</scope>
    <source>
        <strain evidence="3">WYCCWR 10019</strain>
    </source>
</reference>
<dbReference type="PANTHER" id="PTHR30388:SF4">
    <property type="entry name" value="MOLYBDENUM COFACTOR INSERTION CHAPERONE PAOD"/>
    <property type="match status" value="1"/>
</dbReference>
<dbReference type="Pfam" id="PF13478">
    <property type="entry name" value="XdhC_C"/>
    <property type="match status" value="1"/>
</dbReference>
<accession>A0A271K791</accession>
<dbReference type="OrthoDB" id="9815497at2"/>
<keyword evidence="3" id="KW-1185">Reference proteome</keyword>
<dbReference type="Proteomes" id="UP000215931">
    <property type="component" value="Unassembled WGS sequence"/>
</dbReference>
<sequence length="245" mass="25987">MDPYALKTLNAERRARRAAILVTDLGDGRDRTVREGDQVAGDLGAAIAKAFRSGSSGSVEAEGRTFFLNAYLPQPRLLVIGAVHISQALAPMAKIAGFPVEIVDPRTAFATADRFPDVALHAEWPEDVLKRQPLDSYTALAAVTHDPKIDDFALKAALDANCFYVGALGSRKTHAKRVERLLALGATADQIARIHAPIGLDIGAASPAEIAVAVLAQAIQAFRSRGLEASASAQSSESILEKHDA</sequence>
<dbReference type="RefSeq" id="WP_095521630.1">
    <property type="nucleotide sequence ID" value="NZ_NPKH01000039.1"/>
</dbReference>
<protein>
    <submittedName>
        <fullName evidence="2">XdhC/CoxF family protein</fullName>
    </submittedName>
</protein>
<evidence type="ECO:0000313" key="2">
    <source>
        <dbReference type="EMBL" id="PAP91623.1"/>
    </source>
</evidence>
<evidence type="ECO:0000259" key="1">
    <source>
        <dbReference type="Pfam" id="PF13478"/>
    </source>
</evidence>